<dbReference type="Proteomes" id="UP001230629">
    <property type="component" value="Unassembled WGS sequence"/>
</dbReference>
<dbReference type="InterPro" id="IPR036830">
    <property type="entry name" value="PP_kinase_middle_dom_sf"/>
</dbReference>
<dbReference type="InterPro" id="IPR003414">
    <property type="entry name" value="PP_kinase"/>
</dbReference>
<organism evidence="2 3">
    <name type="scientific">Streptococcus agalactiae</name>
    <dbReference type="NCBI Taxonomy" id="1311"/>
    <lineage>
        <taxon>Bacteria</taxon>
        <taxon>Bacillati</taxon>
        <taxon>Bacillota</taxon>
        <taxon>Bacilli</taxon>
        <taxon>Lactobacillales</taxon>
        <taxon>Streptococcaceae</taxon>
        <taxon>Streptococcus</taxon>
    </lineage>
</organism>
<protein>
    <recommendedName>
        <fullName evidence="1">Polyphosphate kinase middle domain-containing protein</fullName>
    </recommendedName>
</protein>
<sequence>LNLAVVLRNPVSGKQHFARVKVPEGLPRIVSVDQVVDGIRPEEASDTAEGATFVTIEDVIGHHLDHLFPGMEVLEYHT</sequence>
<dbReference type="Pfam" id="PF02503">
    <property type="entry name" value="PP_kinase"/>
    <property type="match status" value="1"/>
</dbReference>
<proteinExistence type="predicted"/>
<dbReference type="Gene3D" id="3.30.1840.10">
    <property type="entry name" value="Polyphosphate kinase middle domain"/>
    <property type="match status" value="1"/>
</dbReference>
<feature type="domain" description="Polyphosphate kinase middle" evidence="1">
    <location>
        <begin position="1"/>
        <end position="77"/>
    </location>
</feature>
<dbReference type="AlphaFoldDB" id="A0AAW6XZ95"/>
<feature type="non-terminal residue" evidence="2">
    <location>
        <position position="78"/>
    </location>
</feature>
<dbReference type="PANTHER" id="PTHR30218">
    <property type="entry name" value="POLYPHOSPHATE KINASE"/>
    <property type="match status" value="1"/>
</dbReference>
<name>A0AAW6XZ95_STRAG</name>
<accession>A0AAW6XZ95</accession>
<comment type="caution">
    <text evidence="2">The sequence shown here is derived from an EMBL/GenBank/DDBJ whole genome shotgun (WGS) entry which is preliminary data.</text>
</comment>
<dbReference type="GO" id="GO:0009358">
    <property type="term" value="C:polyphosphate kinase complex"/>
    <property type="evidence" value="ECO:0007669"/>
    <property type="project" value="InterPro"/>
</dbReference>
<feature type="non-terminal residue" evidence="2">
    <location>
        <position position="1"/>
    </location>
</feature>
<dbReference type="RefSeq" id="WP_285312430.1">
    <property type="nucleotide sequence ID" value="NZ_JASOIH010000677.1"/>
</dbReference>
<reference evidence="2" key="1">
    <citation type="submission" date="2023-05" db="EMBL/GenBank/DDBJ databases">
        <title>Cataloging the Phylogenetic Diversity of Human Bladder Bacteria.</title>
        <authorList>
            <person name="Du J."/>
        </authorList>
    </citation>
    <scope>NUCLEOTIDE SEQUENCE</scope>
    <source>
        <strain evidence="2">UMB8703</strain>
    </source>
</reference>
<dbReference type="GO" id="GO:0006799">
    <property type="term" value="P:polyphosphate biosynthetic process"/>
    <property type="evidence" value="ECO:0007669"/>
    <property type="project" value="InterPro"/>
</dbReference>
<evidence type="ECO:0000313" key="2">
    <source>
        <dbReference type="EMBL" id="MDK6900895.1"/>
    </source>
</evidence>
<evidence type="ECO:0000313" key="3">
    <source>
        <dbReference type="Proteomes" id="UP001230629"/>
    </source>
</evidence>
<dbReference type="SUPFAM" id="SSF143724">
    <property type="entry name" value="PHP14-like"/>
    <property type="match status" value="1"/>
</dbReference>
<dbReference type="InterPro" id="IPR024953">
    <property type="entry name" value="PP_kinase_middle"/>
</dbReference>
<dbReference type="EMBL" id="JASOIH010000677">
    <property type="protein sequence ID" value="MDK6900895.1"/>
    <property type="molecule type" value="Genomic_DNA"/>
</dbReference>
<evidence type="ECO:0000259" key="1">
    <source>
        <dbReference type="Pfam" id="PF02503"/>
    </source>
</evidence>
<gene>
    <name evidence="2" type="ORF">QP229_13145</name>
</gene>
<dbReference type="GO" id="GO:0008976">
    <property type="term" value="F:polyphosphate kinase activity"/>
    <property type="evidence" value="ECO:0007669"/>
    <property type="project" value="InterPro"/>
</dbReference>
<dbReference type="PANTHER" id="PTHR30218:SF0">
    <property type="entry name" value="POLYPHOSPHATE KINASE"/>
    <property type="match status" value="1"/>
</dbReference>